<evidence type="ECO:0000259" key="2">
    <source>
        <dbReference type="PROSITE" id="PS50097"/>
    </source>
</evidence>
<keyword evidence="4" id="KW-1185">Reference proteome</keyword>
<dbReference type="Proteomes" id="UP000019487">
    <property type="component" value="Unassembled WGS sequence"/>
</dbReference>
<name>W9C3W9_SCLBF</name>
<dbReference type="PANTHER" id="PTHR47843">
    <property type="entry name" value="BTB DOMAIN-CONTAINING PROTEIN-RELATED"/>
    <property type="match status" value="1"/>
</dbReference>
<evidence type="ECO:0000313" key="3">
    <source>
        <dbReference type="EMBL" id="ESZ89624.1"/>
    </source>
</evidence>
<reference evidence="3 4" key="1">
    <citation type="journal article" date="2014" name="Genome Announc.">
        <title>Draft genome sequence of Sclerotinia borealis, a psychrophilic plant pathogenic fungus.</title>
        <authorList>
            <person name="Mardanov A.V."/>
            <person name="Beletsky A.V."/>
            <person name="Kadnikov V.V."/>
            <person name="Ignatov A.N."/>
            <person name="Ravin N.V."/>
        </authorList>
    </citation>
    <scope>NUCLEOTIDE SEQUENCE [LARGE SCALE GENOMIC DNA]</scope>
    <source>
        <strain evidence="4">F-4157</strain>
    </source>
</reference>
<dbReference type="SUPFAM" id="SSF54695">
    <property type="entry name" value="POZ domain"/>
    <property type="match status" value="1"/>
</dbReference>
<dbReference type="STRING" id="1432307.W9C3W9"/>
<dbReference type="Pfam" id="PF00651">
    <property type="entry name" value="BTB"/>
    <property type="match status" value="1"/>
</dbReference>
<evidence type="ECO:0000313" key="4">
    <source>
        <dbReference type="Proteomes" id="UP000019487"/>
    </source>
</evidence>
<feature type="region of interest" description="Disordered" evidence="1">
    <location>
        <begin position="1"/>
        <end position="36"/>
    </location>
</feature>
<feature type="compositionally biased region" description="Low complexity" evidence="1">
    <location>
        <begin position="27"/>
        <end position="36"/>
    </location>
</feature>
<dbReference type="PROSITE" id="PS50097">
    <property type="entry name" value="BTB"/>
    <property type="match status" value="1"/>
</dbReference>
<gene>
    <name evidence="3" type="ORF">SBOR_9991</name>
</gene>
<dbReference type="OrthoDB" id="6359816at2759"/>
<protein>
    <recommendedName>
        <fullName evidence="2">BTB domain-containing protein</fullName>
    </recommendedName>
</protein>
<proteinExistence type="predicted"/>
<dbReference type="PANTHER" id="PTHR47843:SF2">
    <property type="entry name" value="BTB DOMAIN-CONTAINING PROTEIN"/>
    <property type="match status" value="1"/>
</dbReference>
<accession>W9C3W9</accession>
<feature type="domain" description="BTB" evidence="2">
    <location>
        <begin position="61"/>
        <end position="131"/>
    </location>
</feature>
<dbReference type="Gene3D" id="3.30.710.10">
    <property type="entry name" value="Potassium Channel Kv1.1, Chain A"/>
    <property type="match status" value="1"/>
</dbReference>
<evidence type="ECO:0000256" key="1">
    <source>
        <dbReference type="SAM" id="MobiDB-lite"/>
    </source>
</evidence>
<dbReference type="CDD" id="cd18186">
    <property type="entry name" value="BTB_POZ_ZBTB_KLHL-like"/>
    <property type="match status" value="1"/>
</dbReference>
<dbReference type="InterPro" id="IPR011333">
    <property type="entry name" value="SKP1/BTB/POZ_sf"/>
</dbReference>
<sequence>MGNSNEYAPEAAKQWNAFADNPDSKKSQAASQSNQSATKSKAMALIKAEPDVLFTDTMGMETIVLKVGAAEDGNGSMAFSIHKNLLHDSSRRFAKMLKESGSLERNQMYSIRDTSPFVFKLFNEYLYTRRVPGVTRRMSAAEQGSRISELCQLYVFAEIFEMHNIFLNKIMDAIQDGLTVGSTILTHTLVKNILDHAKPDSPLRKFCAANAIYSAMTPGLDSAGFKWLVKNSDEFFEDFMRMLVKSAKGNDPRLRDVNQEYAKEVKIKEEDLELEAEGVSVGAGTAAVGGPGVHPCQFHIHGESEYDAGSPHGTGDDEICYLLADLDL</sequence>
<comment type="caution">
    <text evidence="3">The sequence shown here is derived from an EMBL/GenBank/DDBJ whole genome shotgun (WGS) entry which is preliminary data.</text>
</comment>
<dbReference type="EMBL" id="AYSA01000847">
    <property type="protein sequence ID" value="ESZ89624.1"/>
    <property type="molecule type" value="Genomic_DNA"/>
</dbReference>
<dbReference type="InterPro" id="IPR000210">
    <property type="entry name" value="BTB/POZ_dom"/>
</dbReference>
<dbReference type="HOGENOM" id="CLU_863294_0_0_1"/>
<organism evidence="3 4">
    <name type="scientific">Sclerotinia borealis (strain F-4128)</name>
    <dbReference type="NCBI Taxonomy" id="1432307"/>
    <lineage>
        <taxon>Eukaryota</taxon>
        <taxon>Fungi</taxon>
        <taxon>Dikarya</taxon>
        <taxon>Ascomycota</taxon>
        <taxon>Pezizomycotina</taxon>
        <taxon>Leotiomycetes</taxon>
        <taxon>Helotiales</taxon>
        <taxon>Sclerotiniaceae</taxon>
        <taxon>Sclerotinia</taxon>
    </lineage>
</organism>
<dbReference type="AlphaFoldDB" id="W9C3W9"/>